<reference evidence="2 3" key="1">
    <citation type="journal article" date="2019" name="Int. J. Syst. Evol. Microbiol.">
        <title>The Global Catalogue of Microorganisms (GCM) 10K type strain sequencing project: providing services to taxonomists for standard genome sequencing and annotation.</title>
        <authorList>
            <consortium name="The Broad Institute Genomics Platform"/>
            <consortium name="The Broad Institute Genome Sequencing Center for Infectious Disease"/>
            <person name="Wu L."/>
            <person name="Ma J."/>
        </authorList>
    </citation>
    <scope>NUCLEOTIDE SEQUENCE [LARGE SCALE GENOMIC DNA]</scope>
    <source>
        <strain evidence="2 3">JCM 4565</strain>
    </source>
</reference>
<gene>
    <name evidence="2" type="ORF">GCM10010319_67250</name>
</gene>
<evidence type="ECO:0000313" key="2">
    <source>
        <dbReference type="EMBL" id="GAA0379231.1"/>
    </source>
</evidence>
<keyword evidence="3" id="KW-1185">Reference proteome</keyword>
<dbReference type="RefSeq" id="WP_344123966.1">
    <property type="nucleotide sequence ID" value="NZ_BAAABW010000039.1"/>
</dbReference>
<evidence type="ECO:0000313" key="3">
    <source>
        <dbReference type="Proteomes" id="UP001500063"/>
    </source>
</evidence>
<proteinExistence type="predicted"/>
<dbReference type="Pfam" id="PF19565">
    <property type="entry name" value="DUF6087"/>
    <property type="match status" value="1"/>
</dbReference>
<name>A0ABN0Y0P9_9ACTN</name>
<dbReference type="EMBL" id="BAAABW010000039">
    <property type="protein sequence ID" value="GAA0379231.1"/>
    <property type="molecule type" value="Genomic_DNA"/>
</dbReference>
<dbReference type="InterPro" id="IPR045733">
    <property type="entry name" value="DUF6087"/>
</dbReference>
<sequence>MGKHSRPGPPNQPSRANARFEPDDPLAPYERRRHAPLDQYRRHRPLHGGAVHVRPDEPRVLEEWDGFTYVPVGTASDLTAARKWANELYQSPGDANQGELR</sequence>
<dbReference type="Proteomes" id="UP001500063">
    <property type="component" value="Unassembled WGS sequence"/>
</dbReference>
<protein>
    <recommendedName>
        <fullName evidence="4">DUF3105 domain-containing protein</fullName>
    </recommendedName>
</protein>
<evidence type="ECO:0000256" key="1">
    <source>
        <dbReference type="SAM" id="MobiDB-lite"/>
    </source>
</evidence>
<feature type="region of interest" description="Disordered" evidence="1">
    <location>
        <begin position="1"/>
        <end position="43"/>
    </location>
</feature>
<accession>A0ABN0Y0P9</accession>
<organism evidence="2 3">
    <name type="scientific">Streptomyces blastmyceticus</name>
    <dbReference type="NCBI Taxonomy" id="68180"/>
    <lineage>
        <taxon>Bacteria</taxon>
        <taxon>Bacillati</taxon>
        <taxon>Actinomycetota</taxon>
        <taxon>Actinomycetes</taxon>
        <taxon>Kitasatosporales</taxon>
        <taxon>Streptomycetaceae</taxon>
        <taxon>Streptomyces</taxon>
    </lineage>
</organism>
<evidence type="ECO:0008006" key="4">
    <source>
        <dbReference type="Google" id="ProtNLM"/>
    </source>
</evidence>
<comment type="caution">
    <text evidence="2">The sequence shown here is derived from an EMBL/GenBank/DDBJ whole genome shotgun (WGS) entry which is preliminary data.</text>
</comment>